<feature type="domain" description="BLUF" evidence="1">
    <location>
        <begin position="1"/>
        <end position="93"/>
    </location>
</feature>
<sequence>MHQLLYRSIARDEEFGDSDLDILLQALDFNANNGITGHLWRGRGQFFQALHGPRVVVLPLMERISADTRHSDVEVLISEDGDAPSPFAEWAMGYDYVAEDELGISLETDGSRPMIPPAKAREIWNAMIEQSRSEAEWGGSSPYGRKPSEPVDSWVKRLKAARGL</sequence>
<dbReference type="EMBL" id="FSRL01000001">
    <property type="protein sequence ID" value="SIO08301.1"/>
    <property type="molecule type" value="Genomic_DNA"/>
</dbReference>
<dbReference type="GO" id="GO:0009882">
    <property type="term" value="F:blue light photoreceptor activity"/>
    <property type="evidence" value="ECO:0007669"/>
    <property type="project" value="InterPro"/>
</dbReference>
<dbReference type="RefSeq" id="WP_074256591.1">
    <property type="nucleotide sequence ID" value="NZ_FSRL01000001.1"/>
</dbReference>
<name>A0A1N6GLD4_9RHOB</name>
<proteinExistence type="predicted"/>
<gene>
    <name evidence="2" type="ORF">SAMN05444002_2592</name>
</gene>
<accession>A0A1N6GLD4</accession>
<protein>
    <submittedName>
        <fullName evidence="2">Sensors of blue-light using FAD</fullName>
    </submittedName>
</protein>
<evidence type="ECO:0000313" key="3">
    <source>
        <dbReference type="Proteomes" id="UP000184932"/>
    </source>
</evidence>
<dbReference type="AlphaFoldDB" id="A0A1N6GLD4"/>
<dbReference type="SMART" id="SM01034">
    <property type="entry name" value="BLUF"/>
    <property type="match status" value="1"/>
</dbReference>
<dbReference type="PROSITE" id="PS50925">
    <property type="entry name" value="BLUF"/>
    <property type="match status" value="1"/>
</dbReference>
<reference evidence="3" key="1">
    <citation type="submission" date="2016-11" db="EMBL/GenBank/DDBJ databases">
        <authorList>
            <person name="Varghese N."/>
            <person name="Submissions S."/>
        </authorList>
    </citation>
    <scope>NUCLEOTIDE SEQUENCE [LARGE SCALE GENOMIC DNA]</scope>
    <source>
        <strain evidence="3">DSM 29440</strain>
    </source>
</reference>
<dbReference type="Proteomes" id="UP000184932">
    <property type="component" value="Unassembled WGS sequence"/>
</dbReference>
<dbReference type="SUPFAM" id="SSF54975">
    <property type="entry name" value="Acylphosphatase/BLUF domain-like"/>
    <property type="match status" value="1"/>
</dbReference>
<dbReference type="Pfam" id="PF04940">
    <property type="entry name" value="BLUF"/>
    <property type="match status" value="1"/>
</dbReference>
<dbReference type="InterPro" id="IPR007024">
    <property type="entry name" value="BLUF_domain"/>
</dbReference>
<dbReference type="OrthoDB" id="196105at2"/>
<keyword evidence="3" id="KW-1185">Reference proteome</keyword>
<evidence type="ECO:0000313" key="2">
    <source>
        <dbReference type="EMBL" id="SIO08301.1"/>
    </source>
</evidence>
<evidence type="ECO:0000259" key="1">
    <source>
        <dbReference type="PROSITE" id="PS50925"/>
    </source>
</evidence>
<dbReference type="Gene3D" id="3.30.70.100">
    <property type="match status" value="1"/>
</dbReference>
<dbReference type="GO" id="GO:0071949">
    <property type="term" value="F:FAD binding"/>
    <property type="evidence" value="ECO:0007669"/>
    <property type="project" value="InterPro"/>
</dbReference>
<organism evidence="2 3">
    <name type="scientific">Vannielia litorea</name>
    <dbReference type="NCBI Taxonomy" id="1217970"/>
    <lineage>
        <taxon>Bacteria</taxon>
        <taxon>Pseudomonadati</taxon>
        <taxon>Pseudomonadota</taxon>
        <taxon>Alphaproteobacteria</taxon>
        <taxon>Rhodobacterales</taxon>
        <taxon>Paracoccaceae</taxon>
        <taxon>Vannielia</taxon>
    </lineage>
</organism>
<dbReference type="InterPro" id="IPR036046">
    <property type="entry name" value="Acylphosphatase-like_dom_sf"/>
</dbReference>
<dbReference type="STRING" id="1217970.SAMN05444002_2592"/>